<dbReference type="EMBL" id="QKSB01000001">
    <property type="protein sequence ID" value="PZE18354.1"/>
    <property type="molecule type" value="Genomic_DNA"/>
</dbReference>
<keyword evidence="3" id="KW-1185">Reference proteome</keyword>
<comment type="caution">
    <text evidence="2">The sequence shown here is derived from an EMBL/GenBank/DDBJ whole genome shotgun (WGS) entry which is preliminary data.</text>
</comment>
<dbReference type="Proteomes" id="UP000249248">
    <property type="component" value="Unassembled WGS sequence"/>
</dbReference>
<proteinExistence type="predicted"/>
<dbReference type="AlphaFoldDB" id="A0A2W1N3A8"/>
<evidence type="ECO:0000313" key="3">
    <source>
        <dbReference type="Proteomes" id="UP000249248"/>
    </source>
</evidence>
<keyword evidence="1" id="KW-0732">Signal</keyword>
<dbReference type="Gene3D" id="2.60.40.10">
    <property type="entry name" value="Immunoglobulins"/>
    <property type="match status" value="2"/>
</dbReference>
<evidence type="ECO:0008006" key="4">
    <source>
        <dbReference type="Google" id="ProtNLM"/>
    </source>
</evidence>
<reference evidence="2 3" key="1">
    <citation type="submission" date="2018-06" db="EMBL/GenBank/DDBJ databases">
        <title>The draft genome sequence of Crocinitomix sp. SM1701.</title>
        <authorList>
            <person name="Zhang X."/>
        </authorList>
    </citation>
    <scope>NUCLEOTIDE SEQUENCE [LARGE SCALE GENOMIC DNA]</scope>
    <source>
        <strain evidence="2 3">SM1701</strain>
    </source>
</reference>
<dbReference type="OrthoDB" id="9765926at2"/>
<organism evidence="2 3">
    <name type="scientific">Putridiphycobacter roseus</name>
    <dbReference type="NCBI Taxonomy" id="2219161"/>
    <lineage>
        <taxon>Bacteria</taxon>
        <taxon>Pseudomonadati</taxon>
        <taxon>Bacteroidota</taxon>
        <taxon>Flavobacteriia</taxon>
        <taxon>Flavobacteriales</taxon>
        <taxon>Crocinitomicaceae</taxon>
        <taxon>Putridiphycobacter</taxon>
    </lineage>
</organism>
<evidence type="ECO:0000313" key="2">
    <source>
        <dbReference type="EMBL" id="PZE18354.1"/>
    </source>
</evidence>
<evidence type="ECO:0000256" key="1">
    <source>
        <dbReference type="SAM" id="SignalP"/>
    </source>
</evidence>
<name>A0A2W1N3A8_9FLAO</name>
<feature type="signal peptide" evidence="1">
    <location>
        <begin position="1"/>
        <end position="18"/>
    </location>
</feature>
<accession>A0A2W1N3A8</accession>
<feature type="chain" id="PRO_5015899864" description="Ig-like domain-containing protein" evidence="1">
    <location>
        <begin position="19"/>
        <end position="1027"/>
    </location>
</feature>
<protein>
    <recommendedName>
        <fullName evidence="4">Ig-like domain-containing protein</fullName>
    </recommendedName>
</protein>
<dbReference type="InterPro" id="IPR013783">
    <property type="entry name" value="Ig-like_fold"/>
</dbReference>
<gene>
    <name evidence="2" type="ORF">DNU06_00530</name>
</gene>
<sequence length="1027" mass="108253">MLKGLVLLVCLAAYSLQAQNNVNCVDMNPICTNVGVSFIANGNAGTAAVGNNYGCLFTQPNPSWFYLEISNAGPINMSLSANTDIDYIIYGPFTNLANAVANCGTLGDPILSPIVDCSYSGVSNEFPTIATSAVGEVYILLVTNFSGQVQNISLTQISGSGATDCSIVPVCNTSTGTFSLLKNNQLTTAPIALCEGDNFAILSNDNYILPADTIPSPLGDDIYSAQLMFLVYDALPTGTNPTNDPGFTQLIIPADSIADGHNMQSLIVSQLGCGTYFFVPVTADDGIGMNGNVVGTNDNGIIHWDTDGNGCYNLGTAIEVKYTCPIEPTATVNCTGLNNGVDFNFLEDGTYYMVNTGSGSLINDTINTPSPAQVQNLFNGANYTLFITNQDGCTGSVNGIFSTPQFSDVTIIPGPDCPGNGNGAVYVEGTAGMLNGGLGTIIMNGISETNTLPYDTAYAGVGTIVNIQLLDVAGCHADSAVTINSVGHGVVIEVTNKTSALCHGDANGSATINAYTVDGNNNPDNVAIQSVVWTSPIGQIVTGSINTPLTGMMAGIWVVTVTDMNGCASSFAVTINQPDVLTLYVQSAGSPHCFGFVDGSINIGVTGGTMGSSTTFDWSGPTVINSNTATANNLSAGTYTVMVTDDNGCAATLIHNLPNPPAISANFIVKNVNCFGEETGLISVNNINNNQGPYTFDWESTVVSGLPSTSSINDLPAGTYNLIILDSAGCSSAFDFTILQNDSIETSIDKNAAYCRTAAYQSGNGSVFATANGGGSGSFSFDWSNDKNGDTFSGSQWNGLAPALYTVLITDGLGCEVSNSIVLDSIRPIASFTAASDDFITPTEYEGTDPVKVKFTNTSTGFAQEGNPLSDTIFQWNLYTNNPLDNKWFFTYAIGDKPDTTYKNEEIYQVCLVAKNYNDCVDTSCLDIVVHATPVLEVPNVFTPGAYPNNEFFFPNQGIETFECVVMNRYGVEVYRFLDIEDKWTGNLKNGDKPCSDGVYLYTYKAVSTNGTEFEGQGTISLIRSKK</sequence>
<dbReference type="Pfam" id="PF13585">
    <property type="entry name" value="CHU_C"/>
    <property type="match status" value="1"/>
</dbReference>
<dbReference type="RefSeq" id="WP_146239097.1">
    <property type="nucleotide sequence ID" value="NZ_JBHUCU010000007.1"/>
</dbReference>